<dbReference type="InterPro" id="IPR006015">
    <property type="entry name" value="Universal_stress_UspA"/>
</dbReference>
<comment type="similarity">
    <text evidence="1">Belongs to the universal stress protein A family.</text>
</comment>
<dbReference type="Proteomes" id="UP000682416">
    <property type="component" value="Chromosome"/>
</dbReference>
<accession>A0A975LB00</accession>
<dbReference type="PANTHER" id="PTHR46268:SF27">
    <property type="entry name" value="UNIVERSAL STRESS PROTEIN RV2623"/>
    <property type="match status" value="1"/>
</dbReference>
<dbReference type="SUPFAM" id="SSF52402">
    <property type="entry name" value="Adenine nucleotide alpha hydrolases-like"/>
    <property type="match status" value="2"/>
</dbReference>
<protein>
    <submittedName>
        <fullName evidence="5">Universal stress protein</fullName>
    </submittedName>
</protein>
<evidence type="ECO:0000313" key="5">
    <source>
        <dbReference type="EMBL" id="QVJ02265.1"/>
    </source>
</evidence>
<dbReference type="KEGG" id="nec:KGD82_06165"/>
<reference evidence="5" key="1">
    <citation type="submission" date="2021-05" db="EMBL/GenBank/DDBJ databases">
        <authorList>
            <person name="Kaiqin L."/>
            <person name="Jian G."/>
        </authorList>
    </citation>
    <scope>NUCLEOTIDE SEQUENCE</scope>
    <source>
        <strain evidence="5">HDS5</strain>
    </source>
</reference>
<dbReference type="InterPro" id="IPR006016">
    <property type="entry name" value="UspA"/>
</dbReference>
<feature type="domain" description="UspA" evidence="4">
    <location>
        <begin position="18"/>
        <end position="152"/>
    </location>
</feature>
<feature type="domain" description="UspA" evidence="4">
    <location>
        <begin position="166"/>
        <end position="307"/>
    </location>
</feature>
<evidence type="ECO:0000256" key="3">
    <source>
        <dbReference type="ARBA" id="ARBA00022840"/>
    </source>
</evidence>
<dbReference type="PRINTS" id="PR01438">
    <property type="entry name" value="UNVRSLSTRESS"/>
</dbReference>
<dbReference type="AlphaFoldDB" id="A0A975LB00"/>
<dbReference type="CDD" id="cd23659">
    <property type="entry name" value="USP_At3g01520-like"/>
    <property type="match status" value="1"/>
</dbReference>
<dbReference type="Pfam" id="PF00582">
    <property type="entry name" value="Usp"/>
    <property type="match status" value="2"/>
</dbReference>
<evidence type="ECO:0000256" key="2">
    <source>
        <dbReference type="ARBA" id="ARBA00022741"/>
    </source>
</evidence>
<keyword evidence="6" id="KW-1185">Reference proteome</keyword>
<keyword evidence="3" id="KW-0067">ATP-binding</keyword>
<name>A0A975LB00_9ACTN</name>
<evidence type="ECO:0000259" key="4">
    <source>
        <dbReference type="Pfam" id="PF00582"/>
    </source>
</evidence>
<dbReference type="PANTHER" id="PTHR46268">
    <property type="entry name" value="STRESS RESPONSE PROTEIN NHAX"/>
    <property type="match status" value="1"/>
</dbReference>
<gene>
    <name evidence="5" type="ORF">KGD82_06165</name>
</gene>
<dbReference type="EMBL" id="CP074402">
    <property type="protein sequence ID" value="QVJ02265.1"/>
    <property type="molecule type" value="Genomic_DNA"/>
</dbReference>
<dbReference type="GO" id="GO:0005524">
    <property type="term" value="F:ATP binding"/>
    <property type="evidence" value="ECO:0007669"/>
    <property type="project" value="UniProtKB-KW"/>
</dbReference>
<keyword evidence="2" id="KW-0547">Nucleotide-binding</keyword>
<dbReference type="Gene3D" id="3.40.50.620">
    <property type="entry name" value="HUPs"/>
    <property type="match status" value="2"/>
</dbReference>
<proteinExistence type="inferred from homology"/>
<dbReference type="InterPro" id="IPR014729">
    <property type="entry name" value="Rossmann-like_a/b/a_fold"/>
</dbReference>
<organism evidence="5 6">
    <name type="scientific">Nocardiopsis eucommiae</name>
    <dbReference type="NCBI Taxonomy" id="2831970"/>
    <lineage>
        <taxon>Bacteria</taxon>
        <taxon>Bacillati</taxon>
        <taxon>Actinomycetota</taxon>
        <taxon>Actinomycetes</taxon>
        <taxon>Streptosporangiales</taxon>
        <taxon>Nocardiopsidaceae</taxon>
        <taxon>Nocardiopsis</taxon>
    </lineage>
</organism>
<sequence length="310" mass="31426">MSTRDDGRGQPRNRENAIVVGVDDSSASQSALDWAAGEAQSRGLGLLVLHSVNVPALPGSVKGSSPKRDLAAVARQLLRAATERVATRFGPGLDVRAETSDLAPTQALVSASRTAAMVVVGSRGSNGAAPLSLGSVSTRVSAHAFSPVAVVPASAASGTEGHGGGRPVVVGVDGSSGAEVALRFALEEAARTETGLVVVHAWEAPVLIGGSTWDPAPHTAVLEAQATGAQESVRAMVREARGPHTEQVPCSVEVVRDQPAHALLVRGERAGLIVVGTRGRGGFAGLLLGSVSRTVLHHATVPVVVARAPA</sequence>
<evidence type="ECO:0000256" key="1">
    <source>
        <dbReference type="ARBA" id="ARBA00008791"/>
    </source>
</evidence>
<evidence type="ECO:0000313" key="6">
    <source>
        <dbReference type="Proteomes" id="UP000682416"/>
    </source>
</evidence>